<proteinExistence type="inferred from homology"/>
<evidence type="ECO:0000313" key="4">
    <source>
        <dbReference type="Proteomes" id="UP000479756"/>
    </source>
</evidence>
<evidence type="ECO:0000256" key="2">
    <source>
        <dbReference type="ARBA" id="ARBA00049106"/>
    </source>
</evidence>
<organism evidence="3 4">
    <name type="scientific">Galbitalea soli</name>
    <dbReference type="NCBI Taxonomy" id="1268042"/>
    <lineage>
        <taxon>Bacteria</taxon>
        <taxon>Bacillati</taxon>
        <taxon>Actinomycetota</taxon>
        <taxon>Actinomycetes</taxon>
        <taxon>Micrococcales</taxon>
        <taxon>Microbacteriaceae</taxon>
        <taxon>Galbitalea</taxon>
    </lineage>
</organism>
<dbReference type="Proteomes" id="UP000479756">
    <property type="component" value="Unassembled WGS sequence"/>
</dbReference>
<protein>
    <submittedName>
        <fullName evidence="3">Nitroreductase family deazaflavin-dependent oxidoreductase</fullName>
    </submittedName>
</protein>
<dbReference type="InterPro" id="IPR004378">
    <property type="entry name" value="F420H2_quin_Rdtase"/>
</dbReference>
<accession>A0A7C9PNH7</accession>
<dbReference type="GO" id="GO:0005886">
    <property type="term" value="C:plasma membrane"/>
    <property type="evidence" value="ECO:0007669"/>
    <property type="project" value="TreeGrafter"/>
</dbReference>
<reference evidence="3 4" key="1">
    <citation type="journal article" date="2014" name="Int. J. Syst. Evol. Microbiol.">
        <title>Description of Galbitalea soli gen. nov., sp. nov., and Frondihabitans sucicola sp. nov.</title>
        <authorList>
            <person name="Kim S.J."/>
            <person name="Lim J.M."/>
            <person name="Ahn J.H."/>
            <person name="Weon H.Y."/>
            <person name="Hamada M."/>
            <person name="Suzuki K."/>
            <person name="Ahn T.Y."/>
            <person name="Kwon S.W."/>
        </authorList>
    </citation>
    <scope>NUCLEOTIDE SEQUENCE [LARGE SCALE GENOMIC DNA]</scope>
    <source>
        <strain evidence="3 4">NBRC 108727</strain>
    </source>
</reference>
<sequence length="143" mass="15322">MSDWNDQIIAEFRGNDGVVGGPFTGSHLVLLTTTGAKSGQQRTSPMMYFPQDAPADGPILVVASKAGADTHPGWYHNLIANPTVHVEVATAEGVVEYDATAEELPRAERDAAYVEIVKAAPGFGDYEKKTSRVIPVIRLTRVG</sequence>
<comment type="caution">
    <text evidence="3">The sequence shown here is derived from an EMBL/GenBank/DDBJ whole genome shotgun (WGS) entry which is preliminary data.</text>
</comment>
<dbReference type="RefSeq" id="WP_163473527.1">
    <property type="nucleotide sequence ID" value="NZ_JAAGWZ010000002.1"/>
</dbReference>
<name>A0A7C9PNH7_9MICO</name>
<dbReference type="SUPFAM" id="SSF50475">
    <property type="entry name" value="FMN-binding split barrel"/>
    <property type="match status" value="1"/>
</dbReference>
<comment type="similarity">
    <text evidence="1">Belongs to the F420H(2)-dependent quinone reductase family.</text>
</comment>
<dbReference type="EMBL" id="JAAGWZ010000002">
    <property type="protein sequence ID" value="NEM91674.1"/>
    <property type="molecule type" value="Genomic_DNA"/>
</dbReference>
<comment type="catalytic activity">
    <reaction evidence="2">
        <text>oxidized coenzyme F420-(gamma-L-Glu)(n) + a quinol + H(+) = reduced coenzyme F420-(gamma-L-Glu)(n) + a quinone</text>
        <dbReference type="Rhea" id="RHEA:39663"/>
        <dbReference type="Rhea" id="RHEA-COMP:12939"/>
        <dbReference type="Rhea" id="RHEA-COMP:14378"/>
        <dbReference type="ChEBI" id="CHEBI:15378"/>
        <dbReference type="ChEBI" id="CHEBI:24646"/>
        <dbReference type="ChEBI" id="CHEBI:132124"/>
        <dbReference type="ChEBI" id="CHEBI:133980"/>
        <dbReference type="ChEBI" id="CHEBI:139511"/>
    </reaction>
</comment>
<keyword evidence="4" id="KW-1185">Reference proteome</keyword>
<gene>
    <name evidence="3" type="ORF">G3T37_09920</name>
</gene>
<evidence type="ECO:0000313" key="3">
    <source>
        <dbReference type="EMBL" id="NEM91674.1"/>
    </source>
</evidence>
<dbReference type="AlphaFoldDB" id="A0A7C9PNH7"/>
<evidence type="ECO:0000256" key="1">
    <source>
        <dbReference type="ARBA" id="ARBA00008710"/>
    </source>
</evidence>
<dbReference type="PANTHER" id="PTHR39428:SF1">
    <property type="entry name" value="F420H(2)-DEPENDENT QUINONE REDUCTASE RV1261C"/>
    <property type="match status" value="1"/>
</dbReference>
<dbReference type="NCBIfam" id="TIGR00026">
    <property type="entry name" value="hi_GC_TIGR00026"/>
    <property type="match status" value="1"/>
</dbReference>
<dbReference type="GO" id="GO:0016491">
    <property type="term" value="F:oxidoreductase activity"/>
    <property type="evidence" value="ECO:0007669"/>
    <property type="project" value="InterPro"/>
</dbReference>
<dbReference type="PANTHER" id="PTHR39428">
    <property type="entry name" value="F420H(2)-DEPENDENT QUINONE REDUCTASE RV1261C"/>
    <property type="match status" value="1"/>
</dbReference>
<dbReference type="GO" id="GO:0070967">
    <property type="term" value="F:coenzyme F420 binding"/>
    <property type="evidence" value="ECO:0007669"/>
    <property type="project" value="TreeGrafter"/>
</dbReference>
<dbReference type="Pfam" id="PF04075">
    <property type="entry name" value="F420H2_quin_red"/>
    <property type="match status" value="1"/>
</dbReference>
<dbReference type="Gene3D" id="2.30.110.10">
    <property type="entry name" value="Electron Transport, Fmn-binding Protein, Chain A"/>
    <property type="match status" value="1"/>
</dbReference>
<dbReference type="InterPro" id="IPR012349">
    <property type="entry name" value="Split_barrel_FMN-bd"/>
</dbReference>